<accession>A0ABQ2LQC1</accession>
<name>A0ABQ2LQC1_9ACTN</name>
<dbReference type="Gene3D" id="3.40.50.150">
    <property type="entry name" value="Vaccinia Virus protein VP39"/>
    <property type="match status" value="1"/>
</dbReference>
<protein>
    <recommendedName>
        <fullName evidence="3">S-adenosyl methyltransferase</fullName>
    </recommendedName>
</protein>
<sequence length="271" mass="29777">MSDSGFSTDQIDTTIPHPARMYDYYLGGMDNYEVDREAAERALGHAPFLRPTAQGNRGFHHRAVRTVVERGIRQIIDIGTGIPTSPNTHEVARDIAPDTRVAYVDNDPIVATYAGAKLTNSGNAGFVLADLREPEAIMDHAASRQLIDFDQPVALMLVAVLHFIRDDEGPLEIVRTLTDRLPKGSCLIFSHLTADFDDDDALQRAAEIYKGSTAQLITRSREELMPYFEGFELLEPGFVRPPLWRPDGPVPEGDSLLVHHGYAGVGVKGGA</sequence>
<dbReference type="InterPro" id="IPR029063">
    <property type="entry name" value="SAM-dependent_MTases_sf"/>
</dbReference>
<dbReference type="PIRSF" id="PIRSF017393">
    <property type="entry name" value="MTase_SAV2177"/>
    <property type="match status" value="1"/>
</dbReference>
<comment type="caution">
    <text evidence="1">The sequence shown here is derived from an EMBL/GenBank/DDBJ whole genome shotgun (WGS) entry which is preliminary data.</text>
</comment>
<dbReference type="SUPFAM" id="SSF53335">
    <property type="entry name" value="S-adenosyl-L-methionine-dependent methyltransferases"/>
    <property type="match status" value="1"/>
</dbReference>
<organism evidence="1 2">
    <name type="scientific">Streptomyces daqingensis</name>
    <dbReference type="NCBI Taxonomy" id="1472640"/>
    <lineage>
        <taxon>Bacteria</taxon>
        <taxon>Bacillati</taxon>
        <taxon>Actinomycetota</taxon>
        <taxon>Actinomycetes</taxon>
        <taxon>Kitasatosporales</taxon>
        <taxon>Streptomycetaceae</taxon>
        <taxon>Streptomyces</taxon>
    </lineage>
</organism>
<dbReference type="RefSeq" id="WP_373292006.1">
    <property type="nucleotide sequence ID" value="NZ_BMMP01000001.1"/>
</dbReference>
<dbReference type="EMBL" id="BMMP01000001">
    <property type="protein sequence ID" value="GGO41590.1"/>
    <property type="molecule type" value="Genomic_DNA"/>
</dbReference>
<reference evidence="2" key="1">
    <citation type="journal article" date="2019" name="Int. J. Syst. Evol. Microbiol.">
        <title>The Global Catalogue of Microorganisms (GCM) 10K type strain sequencing project: providing services to taxonomists for standard genome sequencing and annotation.</title>
        <authorList>
            <consortium name="The Broad Institute Genomics Platform"/>
            <consortium name="The Broad Institute Genome Sequencing Center for Infectious Disease"/>
            <person name="Wu L."/>
            <person name="Ma J."/>
        </authorList>
    </citation>
    <scope>NUCLEOTIDE SEQUENCE [LARGE SCALE GENOMIC DNA]</scope>
    <source>
        <strain evidence="2">CGMCC 4.7178</strain>
    </source>
</reference>
<evidence type="ECO:0000313" key="2">
    <source>
        <dbReference type="Proteomes" id="UP000631535"/>
    </source>
</evidence>
<dbReference type="Pfam" id="PF04672">
    <property type="entry name" value="Methyltransf_19"/>
    <property type="match status" value="1"/>
</dbReference>
<dbReference type="Proteomes" id="UP000631535">
    <property type="component" value="Unassembled WGS sequence"/>
</dbReference>
<keyword evidence="2" id="KW-1185">Reference proteome</keyword>
<evidence type="ECO:0000313" key="1">
    <source>
        <dbReference type="EMBL" id="GGO41590.1"/>
    </source>
</evidence>
<dbReference type="InterPro" id="IPR006764">
    <property type="entry name" value="SAM_dep_MeTrfase_SAV2177_type"/>
</dbReference>
<gene>
    <name evidence="1" type="ORF">GCM10012287_00660</name>
</gene>
<evidence type="ECO:0008006" key="3">
    <source>
        <dbReference type="Google" id="ProtNLM"/>
    </source>
</evidence>
<proteinExistence type="predicted"/>